<evidence type="ECO:0000256" key="2">
    <source>
        <dbReference type="ARBA" id="ARBA00023043"/>
    </source>
</evidence>
<dbReference type="InterPro" id="IPR002110">
    <property type="entry name" value="Ankyrin_rpt"/>
</dbReference>
<keyword evidence="1" id="KW-0677">Repeat</keyword>
<organism evidence="4">
    <name type="scientific">Guillardia theta</name>
    <name type="common">Cryptophyte</name>
    <name type="synonym">Cryptomonas phi</name>
    <dbReference type="NCBI Taxonomy" id="55529"/>
    <lineage>
        <taxon>Eukaryota</taxon>
        <taxon>Cryptophyceae</taxon>
        <taxon>Pyrenomonadales</taxon>
        <taxon>Geminigeraceae</taxon>
        <taxon>Guillardia</taxon>
    </lineage>
</organism>
<evidence type="ECO:0000256" key="3">
    <source>
        <dbReference type="PROSITE-ProRule" id="PRU00023"/>
    </source>
</evidence>
<reference evidence="4" key="1">
    <citation type="submission" date="2021-01" db="EMBL/GenBank/DDBJ databases">
        <authorList>
            <person name="Corre E."/>
            <person name="Pelletier E."/>
            <person name="Niang G."/>
            <person name="Scheremetjew M."/>
            <person name="Finn R."/>
            <person name="Kale V."/>
            <person name="Holt S."/>
            <person name="Cochrane G."/>
            <person name="Meng A."/>
            <person name="Brown T."/>
            <person name="Cohen L."/>
        </authorList>
    </citation>
    <scope>NUCLEOTIDE SEQUENCE</scope>
    <source>
        <strain evidence="4">CCMP 2712</strain>
    </source>
</reference>
<dbReference type="SMART" id="SM00248">
    <property type="entry name" value="ANK"/>
    <property type="match status" value="3"/>
</dbReference>
<name>A0A7S4P4Y3_GUITH</name>
<keyword evidence="2 3" id="KW-0040">ANK repeat</keyword>
<dbReference type="Pfam" id="PF12796">
    <property type="entry name" value="Ank_2"/>
    <property type="match status" value="1"/>
</dbReference>
<proteinExistence type="predicted"/>
<dbReference type="PROSITE" id="PS50297">
    <property type="entry name" value="ANK_REP_REGION"/>
    <property type="match status" value="2"/>
</dbReference>
<dbReference type="SUPFAM" id="SSF48403">
    <property type="entry name" value="Ankyrin repeat"/>
    <property type="match status" value="1"/>
</dbReference>
<protein>
    <submittedName>
        <fullName evidence="4">Uncharacterized protein</fullName>
    </submittedName>
</protein>
<dbReference type="PANTHER" id="PTHR24166">
    <property type="entry name" value="ROLLING PEBBLES, ISOFORM B"/>
    <property type="match status" value="1"/>
</dbReference>
<sequence>MLDRKIWNSAPYPFDRGGWAKSISTGKSSASASHAQLESAKAAAGWDGKDQTYAHHFSSLPRDSRPAYYSPSSHDALHGVQVQGILLHTLCNADGSVQKNILASTIKKHSSISERIFAAKANKVELLQSMLDADPGTRLEDADNLGRTILHASAASGCLEVTSFLCARCSTQAKPSNQLAERAYRASITQQSSSNRLEVGDLMEWGSRGPGSKIADRRQRTQTSLSFLNLRDHAGDTALHLAAAQGNNDIVELLYCQYHLLEHLMFCIRLSRGVEVEVRNFAGRTALHLACLNCNLDCIKTLMEGGANARMRDREGRRPLDMSDEPLVHALLREKAGNEVAVRGGPTPFGWGDHDTYVDANLTGLDKLRPSTPNYDPRLGNWSDPAQADLRQDLCVCPYWYSFTARSFPRISAEILASRRNF</sequence>
<accession>A0A7S4P4Y3</accession>
<gene>
    <name evidence="4" type="ORF">GTHE00462_LOCUS28792</name>
</gene>
<dbReference type="Pfam" id="PF00023">
    <property type="entry name" value="Ank"/>
    <property type="match status" value="1"/>
</dbReference>
<dbReference type="PANTHER" id="PTHR24166:SF48">
    <property type="entry name" value="PROTEIN VAPYRIN"/>
    <property type="match status" value="1"/>
</dbReference>
<evidence type="ECO:0000313" key="4">
    <source>
        <dbReference type="EMBL" id="CAE2323467.1"/>
    </source>
</evidence>
<dbReference type="AlphaFoldDB" id="A0A7S4P4Y3"/>
<evidence type="ECO:0000256" key="1">
    <source>
        <dbReference type="ARBA" id="ARBA00022737"/>
    </source>
</evidence>
<dbReference type="InterPro" id="IPR050889">
    <property type="entry name" value="Dendritic_Spine_Reg/Scaffold"/>
</dbReference>
<feature type="repeat" description="ANK" evidence="3">
    <location>
        <begin position="282"/>
        <end position="314"/>
    </location>
</feature>
<dbReference type="Gene3D" id="1.25.40.20">
    <property type="entry name" value="Ankyrin repeat-containing domain"/>
    <property type="match status" value="2"/>
</dbReference>
<dbReference type="EMBL" id="HBKN01036783">
    <property type="protein sequence ID" value="CAE2323467.1"/>
    <property type="molecule type" value="Transcribed_RNA"/>
</dbReference>
<dbReference type="PRINTS" id="PR01415">
    <property type="entry name" value="ANKYRIN"/>
</dbReference>
<dbReference type="PROSITE" id="PS50088">
    <property type="entry name" value="ANK_REPEAT"/>
    <property type="match status" value="2"/>
</dbReference>
<feature type="repeat" description="ANK" evidence="3">
    <location>
        <begin position="234"/>
        <end position="254"/>
    </location>
</feature>
<dbReference type="InterPro" id="IPR036770">
    <property type="entry name" value="Ankyrin_rpt-contain_sf"/>
</dbReference>